<dbReference type="EMBL" id="JASNVP010000003">
    <property type="protein sequence ID" value="MDK4325519.1"/>
    <property type="molecule type" value="Genomic_DNA"/>
</dbReference>
<feature type="DNA-binding region" description="H-T-H motif" evidence="4">
    <location>
        <begin position="28"/>
        <end position="47"/>
    </location>
</feature>
<evidence type="ECO:0000256" key="2">
    <source>
        <dbReference type="ARBA" id="ARBA00023125"/>
    </source>
</evidence>
<dbReference type="Gene3D" id="1.10.357.10">
    <property type="entry name" value="Tetracycline Repressor, domain 2"/>
    <property type="match status" value="1"/>
</dbReference>
<dbReference type="SUPFAM" id="SSF48498">
    <property type="entry name" value="Tetracyclin repressor-like, C-terminal domain"/>
    <property type="match status" value="1"/>
</dbReference>
<sequence length="199" mass="22740">MRADAQANREAIIRASHRLFRQQGIDVTFRAIAAEAEVGVATVHRNFPDRWALILAVGDYVYAQHREIIEKYDARWDDDPWQAWTNVVVELVEQGIGPLSEQVSRYAEREDLVEQFASVVRNRDMQPFEKLLAKAAHHGFVSEDLHAKRFIITIGVLSRKLTSVASDIMPDHQRWMTQLVLAGLAQAPTTVELRRVDLE</sequence>
<evidence type="ECO:0000313" key="6">
    <source>
        <dbReference type="EMBL" id="MDK4325519.1"/>
    </source>
</evidence>
<dbReference type="RefSeq" id="WP_239212076.1">
    <property type="nucleotide sequence ID" value="NZ_CP100369.1"/>
</dbReference>
<reference evidence="6" key="1">
    <citation type="submission" date="2023-05" db="EMBL/GenBank/DDBJ databases">
        <title>Metabolic capabilities are highly conserved among human nasal-associated Corynebacterium species in pangenomic analyses.</title>
        <authorList>
            <person name="Tran T.H."/>
            <person name="Roberts A.Q."/>
            <person name="Escapa I.F."/>
            <person name="Gao W."/>
            <person name="Conlan S."/>
            <person name="Kong H."/>
            <person name="Segre J.A."/>
            <person name="Kelly M.S."/>
            <person name="Lemon K.P."/>
        </authorList>
    </citation>
    <scope>NUCLEOTIDE SEQUENCE</scope>
    <source>
        <strain evidence="6">KPL2654</strain>
    </source>
</reference>
<dbReference type="SUPFAM" id="SSF46689">
    <property type="entry name" value="Homeodomain-like"/>
    <property type="match status" value="1"/>
</dbReference>
<dbReference type="AlphaFoldDB" id="A0AAP4BUE9"/>
<evidence type="ECO:0000256" key="3">
    <source>
        <dbReference type="ARBA" id="ARBA00023163"/>
    </source>
</evidence>
<feature type="domain" description="HTH tetR-type" evidence="5">
    <location>
        <begin position="6"/>
        <end position="65"/>
    </location>
</feature>
<keyword evidence="1" id="KW-0805">Transcription regulation</keyword>
<dbReference type="GO" id="GO:0003700">
    <property type="term" value="F:DNA-binding transcription factor activity"/>
    <property type="evidence" value="ECO:0007669"/>
    <property type="project" value="TreeGrafter"/>
</dbReference>
<dbReference type="Pfam" id="PF00440">
    <property type="entry name" value="TetR_N"/>
    <property type="match status" value="1"/>
</dbReference>
<name>A0AAP4BUE9_9CORY</name>
<comment type="caution">
    <text evidence="6">The sequence shown here is derived from an EMBL/GenBank/DDBJ whole genome shotgun (WGS) entry which is preliminary data.</text>
</comment>
<dbReference type="InterPro" id="IPR036271">
    <property type="entry name" value="Tet_transcr_reg_TetR-rel_C_sf"/>
</dbReference>
<dbReference type="InterPro" id="IPR050109">
    <property type="entry name" value="HTH-type_TetR-like_transc_reg"/>
</dbReference>
<dbReference type="InterPro" id="IPR009057">
    <property type="entry name" value="Homeodomain-like_sf"/>
</dbReference>
<accession>A0AAP4BUE9</accession>
<dbReference type="PANTHER" id="PTHR30055">
    <property type="entry name" value="HTH-TYPE TRANSCRIPTIONAL REGULATOR RUTR"/>
    <property type="match status" value="1"/>
</dbReference>
<proteinExistence type="predicted"/>
<dbReference type="GO" id="GO:0000976">
    <property type="term" value="F:transcription cis-regulatory region binding"/>
    <property type="evidence" value="ECO:0007669"/>
    <property type="project" value="TreeGrafter"/>
</dbReference>
<gene>
    <name evidence="6" type="ORF">QPX54_03185</name>
</gene>
<evidence type="ECO:0000256" key="4">
    <source>
        <dbReference type="PROSITE-ProRule" id="PRU00335"/>
    </source>
</evidence>
<evidence type="ECO:0000256" key="1">
    <source>
        <dbReference type="ARBA" id="ARBA00023015"/>
    </source>
</evidence>
<keyword evidence="3" id="KW-0804">Transcription</keyword>
<dbReference type="Proteomes" id="UP001226160">
    <property type="component" value="Unassembled WGS sequence"/>
</dbReference>
<evidence type="ECO:0000259" key="5">
    <source>
        <dbReference type="PROSITE" id="PS50977"/>
    </source>
</evidence>
<evidence type="ECO:0000313" key="7">
    <source>
        <dbReference type="Proteomes" id="UP001226160"/>
    </source>
</evidence>
<dbReference type="InterPro" id="IPR001647">
    <property type="entry name" value="HTH_TetR"/>
</dbReference>
<dbReference type="PANTHER" id="PTHR30055:SF234">
    <property type="entry name" value="HTH-TYPE TRANSCRIPTIONAL REGULATOR BETI"/>
    <property type="match status" value="1"/>
</dbReference>
<protein>
    <submittedName>
        <fullName evidence="6">Helix-turn-helix domain-containing protein</fullName>
    </submittedName>
</protein>
<organism evidence="6 7">
    <name type="scientific">Corynebacterium propinquum</name>
    <dbReference type="NCBI Taxonomy" id="43769"/>
    <lineage>
        <taxon>Bacteria</taxon>
        <taxon>Bacillati</taxon>
        <taxon>Actinomycetota</taxon>
        <taxon>Actinomycetes</taxon>
        <taxon>Mycobacteriales</taxon>
        <taxon>Corynebacteriaceae</taxon>
        <taxon>Corynebacterium</taxon>
    </lineage>
</organism>
<dbReference type="PROSITE" id="PS50977">
    <property type="entry name" value="HTH_TETR_2"/>
    <property type="match status" value="1"/>
</dbReference>
<keyword evidence="2 4" id="KW-0238">DNA-binding</keyword>